<proteinExistence type="predicted"/>
<evidence type="ECO:0000313" key="2">
    <source>
        <dbReference type="Proteomes" id="UP000831701"/>
    </source>
</evidence>
<protein>
    <submittedName>
        <fullName evidence="1">Uncharacterized protein</fullName>
    </submittedName>
</protein>
<reference evidence="1" key="1">
    <citation type="submission" date="2022-04" db="EMBL/GenBank/DDBJ databases">
        <title>Jade perch genome.</title>
        <authorList>
            <person name="Chao B."/>
        </authorList>
    </citation>
    <scope>NUCLEOTIDE SEQUENCE</scope>
    <source>
        <strain evidence="1">CB-2022</strain>
    </source>
</reference>
<accession>A0ACB8WKG4</accession>
<evidence type="ECO:0000313" key="1">
    <source>
        <dbReference type="EMBL" id="KAI3368249.1"/>
    </source>
</evidence>
<gene>
    <name evidence="1" type="ORF">L3Q82_007969</name>
</gene>
<dbReference type="Proteomes" id="UP000831701">
    <property type="component" value="Chromosome 8"/>
</dbReference>
<organism evidence="1 2">
    <name type="scientific">Scortum barcoo</name>
    <name type="common">barcoo grunter</name>
    <dbReference type="NCBI Taxonomy" id="214431"/>
    <lineage>
        <taxon>Eukaryota</taxon>
        <taxon>Metazoa</taxon>
        <taxon>Chordata</taxon>
        <taxon>Craniata</taxon>
        <taxon>Vertebrata</taxon>
        <taxon>Euteleostomi</taxon>
        <taxon>Actinopterygii</taxon>
        <taxon>Neopterygii</taxon>
        <taxon>Teleostei</taxon>
        <taxon>Neoteleostei</taxon>
        <taxon>Acanthomorphata</taxon>
        <taxon>Eupercaria</taxon>
        <taxon>Centrarchiformes</taxon>
        <taxon>Terapontoidei</taxon>
        <taxon>Terapontidae</taxon>
        <taxon>Scortum</taxon>
    </lineage>
</organism>
<comment type="caution">
    <text evidence="1">The sequence shown here is derived from an EMBL/GenBank/DDBJ whole genome shotgun (WGS) entry which is preliminary data.</text>
</comment>
<keyword evidence="2" id="KW-1185">Reference proteome</keyword>
<sequence>MGKQFECVNNHIKFLGIHITSDLTWSMNTAHLTPVTESFRGLFQAKANLMDGEAAPFSGIVSTVVCPSKPVQAQILWREARKRRNKREVKGGKREKEGRGEVNWNTFSEEYRRTYRSSLISCLIQCNCLYKDCEGYRECEQRKTARL</sequence>
<name>A0ACB8WKG4_9TELE</name>
<dbReference type="EMBL" id="CM041538">
    <property type="protein sequence ID" value="KAI3368249.1"/>
    <property type="molecule type" value="Genomic_DNA"/>
</dbReference>